<dbReference type="OrthoDB" id="2757180at2759"/>
<evidence type="ECO:0000256" key="1">
    <source>
        <dbReference type="SAM" id="MobiDB-lite"/>
    </source>
</evidence>
<keyword evidence="3" id="KW-0732">Signal</keyword>
<feature type="transmembrane region" description="Helical" evidence="2">
    <location>
        <begin position="250"/>
        <end position="268"/>
    </location>
</feature>
<feature type="chain" id="PRO_5007856563" evidence="3">
    <location>
        <begin position="25"/>
        <end position="367"/>
    </location>
</feature>
<accession>A0A165DHU3</accession>
<organism evidence="4 5">
    <name type="scientific">Exidia glandulosa HHB12029</name>
    <dbReference type="NCBI Taxonomy" id="1314781"/>
    <lineage>
        <taxon>Eukaryota</taxon>
        <taxon>Fungi</taxon>
        <taxon>Dikarya</taxon>
        <taxon>Basidiomycota</taxon>
        <taxon>Agaricomycotina</taxon>
        <taxon>Agaricomycetes</taxon>
        <taxon>Auriculariales</taxon>
        <taxon>Exidiaceae</taxon>
        <taxon>Exidia</taxon>
    </lineage>
</organism>
<sequence>MPFYLLYWRMLLILLVVFPTKTLARQNNNTIDDTDGDNFTGAKPVYQPDWMARDATPCAGCGVHPDASQMLLSTWHENTVNLGNEAANASFSFIGVALYVFCVLPAAIKDVTTETHLLFFLDGQQVAAYNFVPTTADYQYNQLVFSATSLVNVQHTFKMSNYADIRNGPMGSITMFDYALYTRSTDPDPTTSPVPVYGPASITAVPIPSSTTSSQSSTANPSASPSIPGQNPQSSQAPASRGQGVAIGEGAGIAVGVILLGLLLYLLIRRIRRRRRDTPYDAAAIARSLNSGSREDRSSMRKRNDRIFFPASSSATPPTASSAVTSESSQIYDELLFLRSEVDRLRIVADEAPPPTYNSRASRHSAD</sequence>
<dbReference type="AlphaFoldDB" id="A0A165DHU3"/>
<dbReference type="EMBL" id="KV426219">
    <property type="protein sequence ID" value="KZV84564.1"/>
    <property type="molecule type" value="Genomic_DNA"/>
</dbReference>
<keyword evidence="2" id="KW-1133">Transmembrane helix</keyword>
<keyword evidence="5" id="KW-1185">Reference proteome</keyword>
<feature type="compositionally biased region" description="Polar residues" evidence="1">
    <location>
        <begin position="229"/>
        <end position="238"/>
    </location>
</feature>
<dbReference type="Proteomes" id="UP000077266">
    <property type="component" value="Unassembled WGS sequence"/>
</dbReference>
<reference evidence="4 5" key="1">
    <citation type="journal article" date="2016" name="Mol. Biol. Evol.">
        <title>Comparative Genomics of Early-Diverging Mushroom-Forming Fungi Provides Insights into the Origins of Lignocellulose Decay Capabilities.</title>
        <authorList>
            <person name="Nagy L.G."/>
            <person name="Riley R."/>
            <person name="Tritt A."/>
            <person name="Adam C."/>
            <person name="Daum C."/>
            <person name="Floudas D."/>
            <person name="Sun H."/>
            <person name="Yadav J.S."/>
            <person name="Pangilinan J."/>
            <person name="Larsson K.H."/>
            <person name="Matsuura K."/>
            <person name="Barry K."/>
            <person name="Labutti K."/>
            <person name="Kuo R."/>
            <person name="Ohm R.A."/>
            <person name="Bhattacharya S.S."/>
            <person name="Shirouzu T."/>
            <person name="Yoshinaga Y."/>
            <person name="Martin F.M."/>
            <person name="Grigoriev I.V."/>
            <person name="Hibbett D.S."/>
        </authorList>
    </citation>
    <scope>NUCLEOTIDE SEQUENCE [LARGE SCALE GENOMIC DNA]</scope>
    <source>
        <strain evidence="4 5">HHB12029</strain>
    </source>
</reference>
<feature type="compositionally biased region" description="Low complexity" evidence="1">
    <location>
        <begin position="207"/>
        <end position="228"/>
    </location>
</feature>
<protein>
    <submittedName>
        <fullName evidence="4">Uncharacterized protein</fullName>
    </submittedName>
</protein>
<evidence type="ECO:0000256" key="3">
    <source>
        <dbReference type="SAM" id="SignalP"/>
    </source>
</evidence>
<evidence type="ECO:0000313" key="5">
    <source>
        <dbReference type="Proteomes" id="UP000077266"/>
    </source>
</evidence>
<evidence type="ECO:0000256" key="2">
    <source>
        <dbReference type="SAM" id="Phobius"/>
    </source>
</evidence>
<feature type="signal peptide" evidence="3">
    <location>
        <begin position="1"/>
        <end position="24"/>
    </location>
</feature>
<dbReference type="InParanoid" id="A0A165DHU3"/>
<name>A0A165DHU3_EXIGL</name>
<gene>
    <name evidence="4" type="ORF">EXIGLDRAFT_700282</name>
</gene>
<keyword evidence="2" id="KW-0812">Transmembrane</keyword>
<proteinExistence type="predicted"/>
<keyword evidence="2" id="KW-0472">Membrane</keyword>
<feature type="region of interest" description="Disordered" evidence="1">
    <location>
        <begin position="207"/>
        <end position="243"/>
    </location>
</feature>
<evidence type="ECO:0000313" key="4">
    <source>
        <dbReference type="EMBL" id="KZV84564.1"/>
    </source>
</evidence>